<dbReference type="GO" id="GO:0016020">
    <property type="term" value="C:membrane"/>
    <property type="evidence" value="ECO:0007669"/>
    <property type="project" value="InterPro"/>
</dbReference>
<feature type="transmembrane region" description="Helical" evidence="1">
    <location>
        <begin position="422"/>
        <end position="442"/>
    </location>
</feature>
<keyword evidence="2" id="KW-0732">Signal</keyword>
<gene>
    <name evidence="3" type="ORF">FLP23_11375</name>
</gene>
<dbReference type="PANTHER" id="PTHR40274">
    <property type="entry name" value="VIRGINIAMYCIN B LYASE"/>
    <property type="match status" value="1"/>
</dbReference>
<accession>A0A5C1Y9Q9</accession>
<name>A0A5C1Y9Q9_9MICO</name>
<dbReference type="AlphaFoldDB" id="A0A5C1Y9Q9"/>
<dbReference type="Pfam" id="PF24684">
    <property type="entry name" value="Vgb_lyase"/>
    <property type="match status" value="1"/>
</dbReference>
<keyword evidence="4" id="KW-1185">Reference proteome</keyword>
<dbReference type="GO" id="GO:0005975">
    <property type="term" value="P:carbohydrate metabolic process"/>
    <property type="evidence" value="ECO:0007669"/>
    <property type="project" value="UniProtKB-ARBA"/>
</dbReference>
<feature type="signal peptide" evidence="2">
    <location>
        <begin position="1"/>
        <end position="36"/>
    </location>
</feature>
<protein>
    <submittedName>
        <fullName evidence="3">Uncharacterized protein</fullName>
    </submittedName>
</protein>
<keyword evidence="1" id="KW-0812">Transmembrane</keyword>
<evidence type="ECO:0000256" key="2">
    <source>
        <dbReference type="SAM" id="SignalP"/>
    </source>
</evidence>
<dbReference type="InterPro" id="IPR013783">
    <property type="entry name" value="Ig-like_fold"/>
</dbReference>
<dbReference type="Gene3D" id="2.130.10.10">
    <property type="entry name" value="YVTN repeat-like/Quinoprotein amine dehydrogenase"/>
    <property type="match status" value="1"/>
</dbReference>
<reference evidence="3 4" key="1">
    <citation type="submission" date="2019-09" db="EMBL/GenBank/DDBJ databases">
        <title>Genome sequencing of strain KACC 19322.</title>
        <authorList>
            <person name="Heo J."/>
            <person name="Kim S.-J."/>
            <person name="Kim J.-S."/>
            <person name="Hong S.-B."/>
            <person name="Kwon S.-W."/>
        </authorList>
    </citation>
    <scope>NUCLEOTIDE SEQUENCE [LARGE SCALE GENOMIC DNA]</scope>
    <source>
        <strain evidence="3 4">KACC 19322</strain>
    </source>
</reference>
<dbReference type="InterPro" id="IPR015919">
    <property type="entry name" value="Cadherin-like_sf"/>
</dbReference>
<proteinExistence type="predicted"/>
<dbReference type="InterPro" id="IPR015943">
    <property type="entry name" value="WD40/YVTN_repeat-like_dom_sf"/>
</dbReference>
<dbReference type="Gene3D" id="2.60.40.10">
    <property type="entry name" value="Immunoglobulins"/>
    <property type="match status" value="1"/>
</dbReference>
<dbReference type="Pfam" id="PF05345">
    <property type="entry name" value="He_PIG"/>
    <property type="match status" value="1"/>
</dbReference>
<dbReference type="PANTHER" id="PTHR40274:SF3">
    <property type="entry name" value="VIRGINIAMYCIN B LYASE"/>
    <property type="match status" value="1"/>
</dbReference>
<organism evidence="3 4">
    <name type="scientific">Protaetiibacter larvae</name>
    <dbReference type="NCBI Taxonomy" id="2592654"/>
    <lineage>
        <taxon>Bacteria</taxon>
        <taxon>Bacillati</taxon>
        <taxon>Actinomycetota</taxon>
        <taxon>Actinomycetes</taxon>
        <taxon>Micrococcales</taxon>
        <taxon>Microbacteriaceae</taxon>
        <taxon>Protaetiibacter</taxon>
    </lineage>
</organism>
<keyword evidence="1" id="KW-1133">Transmembrane helix</keyword>
<dbReference type="GO" id="GO:0005509">
    <property type="term" value="F:calcium ion binding"/>
    <property type="evidence" value="ECO:0007669"/>
    <property type="project" value="InterPro"/>
</dbReference>
<evidence type="ECO:0000313" key="3">
    <source>
        <dbReference type="EMBL" id="QEO10546.1"/>
    </source>
</evidence>
<dbReference type="KEGG" id="lyk:FLP23_11375"/>
<dbReference type="OrthoDB" id="241638at2"/>
<keyword evidence="1" id="KW-0472">Membrane</keyword>
<evidence type="ECO:0000256" key="1">
    <source>
        <dbReference type="SAM" id="Phobius"/>
    </source>
</evidence>
<evidence type="ECO:0000313" key="4">
    <source>
        <dbReference type="Proteomes" id="UP000322159"/>
    </source>
</evidence>
<dbReference type="SUPFAM" id="SSF49313">
    <property type="entry name" value="Cadherin-like"/>
    <property type="match status" value="1"/>
</dbReference>
<dbReference type="InterPro" id="IPR051344">
    <property type="entry name" value="Vgb"/>
</dbReference>
<dbReference type="Proteomes" id="UP000322159">
    <property type="component" value="Chromosome"/>
</dbReference>
<dbReference type="SUPFAM" id="SSF63829">
    <property type="entry name" value="Calcium-dependent phosphotriesterase"/>
    <property type="match status" value="1"/>
</dbReference>
<sequence>MHLIRRRGLRPAYLVLSALVLGATLTALTSPASAQADPGDGTTITIPGHTGARALATGPDGAIWAVGGLSAGDSWVVRLSLDGTILSDMPLASGAIPISIAEGADGRMWIAYGNISTVIAIAADGTVSSYATPNPANEVIMAGPDDRMWVLGINQVAVMTLDGGVEATIPTGSQPSDLVVGSDGYIWVNSFGDSTLLRIDPVTRAVSTFATVGRPGNGLAVGPDGDIWYPKLIASTIGHMPAAGGAETTIPAPAANPNYLLFDSTGTLWASYQGSLDHVTATTGATTIDYPVGDTSFTARMLETSDGRIWVVMLDAAAASIRIIDPVRAPTLRADAPAATLGTSYDVTIGRGGQATFSIDEGALPAGLSLDPATGRITGAPTALASSSFRVTVTNPLGTATRTFTLTVLPPTELAETGPTDALAPLAFAVAALLAGTVLVRVRRRHP</sequence>
<dbReference type="EMBL" id="CP043504">
    <property type="protein sequence ID" value="QEO10546.1"/>
    <property type="molecule type" value="Genomic_DNA"/>
</dbReference>
<dbReference type="RefSeq" id="WP_149325963.1">
    <property type="nucleotide sequence ID" value="NZ_CP043504.1"/>
</dbReference>
<feature type="chain" id="PRO_5022965684" evidence="2">
    <location>
        <begin position="37"/>
        <end position="447"/>
    </location>
</feature>